<proteinExistence type="predicted"/>
<dbReference type="EMBL" id="DF967975">
    <property type="protein sequence ID" value="GAP19012.1"/>
    <property type="molecule type" value="Genomic_DNA"/>
</dbReference>
<dbReference type="InterPro" id="IPR050266">
    <property type="entry name" value="AB_hydrolase_sf"/>
</dbReference>
<dbReference type="SUPFAM" id="SSF53474">
    <property type="entry name" value="alpha/beta-Hydrolases"/>
    <property type="match status" value="1"/>
</dbReference>
<dbReference type="Gene3D" id="3.40.50.1820">
    <property type="entry name" value="alpha/beta hydrolase"/>
    <property type="match status" value="1"/>
</dbReference>
<dbReference type="InterPro" id="IPR029058">
    <property type="entry name" value="AB_hydrolase_fold"/>
</dbReference>
<dbReference type="RefSeq" id="WP_062419322.1">
    <property type="nucleotide sequence ID" value="NZ_BBXZ01000157.1"/>
</dbReference>
<keyword evidence="5" id="KW-1185">Reference proteome</keyword>
<accession>A0A0M8JPQ6</accession>
<dbReference type="PANTHER" id="PTHR43798:SF31">
    <property type="entry name" value="AB HYDROLASE SUPERFAMILY PROTEIN YCLE"/>
    <property type="match status" value="1"/>
</dbReference>
<dbReference type="InterPro" id="IPR000073">
    <property type="entry name" value="AB_hydrolase_1"/>
</dbReference>
<keyword evidence="1 3" id="KW-0378">Hydrolase</keyword>
<name>A0A0M8JPQ6_9CHLR</name>
<dbReference type="STRING" id="229921.ADN01_16860"/>
<gene>
    <name evidence="4" type="ORF">ADN01_16860</name>
    <name evidence="3" type="ORF">LSAC_02910</name>
</gene>
<evidence type="ECO:0000313" key="5">
    <source>
        <dbReference type="Proteomes" id="UP000050501"/>
    </source>
</evidence>
<sequence>MEELKTPLIHYATRGQGTALMLVHGFPLNHTIWNETAALLEDQARVILPDLPGHGQSPVVEPVSMDSMADGLAAILDALGIEKVVLAGQSMGGYVCLAFARRYPQRLAGLGLVCTQAAADSPEKRQARLAQAEQTLAEGSQRVAESMAAVLTNRPEMAEGLKHLMSTTPAAGMAAAMRAMAERTEMSAFLPQISVPALVIAGLADAIIPVERAREMAASLPDARLVELEGVGHSPMMEAPQATAEALLGLLKRAQGA</sequence>
<dbReference type="GO" id="GO:0016787">
    <property type="term" value="F:hydrolase activity"/>
    <property type="evidence" value="ECO:0007669"/>
    <property type="project" value="UniProtKB-KW"/>
</dbReference>
<protein>
    <submittedName>
        <fullName evidence="3">Predicted hydrolase</fullName>
    </submittedName>
</protein>
<evidence type="ECO:0000259" key="2">
    <source>
        <dbReference type="Pfam" id="PF00561"/>
    </source>
</evidence>
<dbReference type="EMBL" id="LGCM01000064">
    <property type="protein sequence ID" value="KPL76221.1"/>
    <property type="molecule type" value="Genomic_DNA"/>
</dbReference>
<dbReference type="Pfam" id="PF00561">
    <property type="entry name" value="Abhydrolase_1"/>
    <property type="match status" value="1"/>
</dbReference>
<dbReference type="Proteomes" id="UP000050501">
    <property type="component" value="Unassembled WGS sequence"/>
</dbReference>
<dbReference type="GO" id="GO:0016020">
    <property type="term" value="C:membrane"/>
    <property type="evidence" value="ECO:0007669"/>
    <property type="project" value="TreeGrafter"/>
</dbReference>
<dbReference type="PRINTS" id="PR00111">
    <property type="entry name" value="ABHYDROLASE"/>
</dbReference>
<dbReference type="OrthoDB" id="252464at2"/>
<evidence type="ECO:0000313" key="3">
    <source>
        <dbReference type="EMBL" id="GAP19012.1"/>
    </source>
</evidence>
<evidence type="ECO:0000256" key="1">
    <source>
        <dbReference type="ARBA" id="ARBA00022801"/>
    </source>
</evidence>
<dbReference type="PANTHER" id="PTHR43798">
    <property type="entry name" value="MONOACYLGLYCEROL LIPASE"/>
    <property type="match status" value="1"/>
</dbReference>
<reference evidence="3" key="1">
    <citation type="journal article" date="2015" name="Genome Announc.">
        <title>Draft Genome Sequences of Anaerolinea thermolimosa IMO-1, Bellilinea caldifistulae GOMI-1, Leptolinea tardivitalis YMTK-2, Levilinea saccharolytica KIBI-1, Longilinea arvoryzae KOME-1, Previously Described as Members of the Class Anaerolineae (Chloroflexi).</title>
        <authorList>
            <person name="Matsuura N."/>
            <person name="Tourlousse M.D."/>
            <person name="Ohashi A."/>
            <person name="Hugenholtz P."/>
            <person name="Sekiguchi Y."/>
        </authorList>
    </citation>
    <scope>NUCLEOTIDE SEQUENCE</scope>
    <source>
        <strain evidence="3">KIBI-1</strain>
    </source>
</reference>
<feature type="domain" description="AB hydrolase-1" evidence="2">
    <location>
        <begin position="19"/>
        <end position="240"/>
    </location>
</feature>
<dbReference type="AlphaFoldDB" id="A0A0M8JPQ6"/>
<reference evidence="4 5" key="2">
    <citation type="submission" date="2015-07" db="EMBL/GenBank/DDBJ databases">
        <title>Genome sequence of Levilinea saccharolytica DSM 16555.</title>
        <authorList>
            <person name="Hemp J."/>
            <person name="Ward L.M."/>
            <person name="Pace L.A."/>
            <person name="Fischer W.W."/>
        </authorList>
    </citation>
    <scope>NUCLEOTIDE SEQUENCE [LARGE SCALE GENOMIC DNA]</scope>
    <source>
        <strain evidence="4 5">KIBI-1</strain>
    </source>
</reference>
<evidence type="ECO:0000313" key="4">
    <source>
        <dbReference type="EMBL" id="KPL76221.1"/>
    </source>
</evidence>
<organism evidence="3">
    <name type="scientific">Levilinea saccharolytica</name>
    <dbReference type="NCBI Taxonomy" id="229921"/>
    <lineage>
        <taxon>Bacteria</taxon>
        <taxon>Bacillati</taxon>
        <taxon>Chloroflexota</taxon>
        <taxon>Anaerolineae</taxon>
        <taxon>Anaerolineales</taxon>
        <taxon>Anaerolineaceae</taxon>
        <taxon>Levilinea</taxon>
    </lineage>
</organism>